<protein>
    <submittedName>
        <fullName evidence="1">Uncharacterized protein</fullName>
    </submittedName>
</protein>
<comment type="caution">
    <text evidence="1">The sequence shown here is derived from an EMBL/GenBank/DDBJ whole genome shotgun (WGS) entry which is preliminary data.</text>
</comment>
<accession>A0ABQ8AWJ2</accession>
<dbReference type="Proteomes" id="UP000824890">
    <property type="component" value="Unassembled WGS sequence"/>
</dbReference>
<evidence type="ECO:0000313" key="2">
    <source>
        <dbReference type="Proteomes" id="UP000824890"/>
    </source>
</evidence>
<reference evidence="1 2" key="1">
    <citation type="submission" date="2021-05" db="EMBL/GenBank/DDBJ databases">
        <title>Genome Assembly of Synthetic Allotetraploid Brassica napus Reveals Homoeologous Exchanges between Subgenomes.</title>
        <authorList>
            <person name="Davis J.T."/>
        </authorList>
    </citation>
    <scope>NUCLEOTIDE SEQUENCE [LARGE SCALE GENOMIC DNA]</scope>
    <source>
        <strain evidence="2">cv. Da-Ae</strain>
        <tissue evidence="1">Seedling</tissue>
    </source>
</reference>
<dbReference type="EMBL" id="JAGKQM010000012">
    <property type="protein sequence ID" value="KAH0896869.1"/>
    <property type="molecule type" value="Genomic_DNA"/>
</dbReference>
<name>A0ABQ8AWJ2_BRANA</name>
<sequence>MSSTYIFSQTSHQKAKKLVAALMLSHQSLTKTQVQEPHNNAQIVIYPCYKPFHLVCHHLYCCDNWWQCNLCWLMVIHPRVPIISVEYAHLDLLKYDIVRVMQMQLTIVIRTENDNAKAPALFDETNFKLSYEGKIISYLKQDEFEVAKEKSVSSHYVVQSSPIPFSTAMMQAIDYAVKHLGLLVSFDFS</sequence>
<keyword evidence="2" id="KW-1185">Reference proteome</keyword>
<gene>
    <name evidence="1" type="ORF">HID58_046437</name>
</gene>
<proteinExistence type="predicted"/>
<evidence type="ECO:0000313" key="1">
    <source>
        <dbReference type="EMBL" id="KAH0896869.1"/>
    </source>
</evidence>
<organism evidence="1 2">
    <name type="scientific">Brassica napus</name>
    <name type="common">Rape</name>
    <dbReference type="NCBI Taxonomy" id="3708"/>
    <lineage>
        <taxon>Eukaryota</taxon>
        <taxon>Viridiplantae</taxon>
        <taxon>Streptophyta</taxon>
        <taxon>Embryophyta</taxon>
        <taxon>Tracheophyta</taxon>
        <taxon>Spermatophyta</taxon>
        <taxon>Magnoliopsida</taxon>
        <taxon>eudicotyledons</taxon>
        <taxon>Gunneridae</taxon>
        <taxon>Pentapetalae</taxon>
        <taxon>rosids</taxon>
        <taxon>malvids</taxon>
        <taxon>Brassicales</taxon>
        <taxon>Brassicaceae</taxon>
        <taxon>Brassiceae</taxon>
        <taxon>Brassica</taxon>
    </lineage>
</organism>